<dbReference type="HOGENOM" id="CLU_030973_0_1_1"/>
<dbReference type="AlphaFoldDB" id="A0A0C9ZTM0"/>
<dbReference type="InParanoid" id="A0A0C9ZTM0"/>
<dbReference type="STRING" id="930992.A0A0C9ZTM0"/>
<protein>
    <submittedName>
        <fullName evidence="1">Uncharacterized protein</fullName>
    </submittedName>
</protein>
<accession>A0A0C9ZTM0</accession>
<proteinExistence type="predicted"/>
<evidence type="ECO:0000313" key="1">
    <source>
        <dbReference type="EMBL" id="KIK32676.1"/>
    </source>
</evidence>
<evidence type="ECO:0000313" key="2">
    <source>
        <dbReference type="Proteomes" id="UP000054485"/>
    </source>
</evidence>
<reference evidence="2" key="2">
    <citation type="submission" date="2015-01" db="EMBL/GenBank/DDBJ databases">
        <title>Evolutionary Origins and Diversification of the Mycorrhizal Mutualists.</title>
        <authorList>
            <consortium name="DOE Joint Genome Institute"/>
            <consortium name="Mycorrhizal Genomics Consortium"/>
            <person name="Kohler A."/>
            <person name="Kuo A."/>
            <person name="Nagy L.G."/>
            <person name="Floudas D."/>
            <person name="Copeland A."/>
            <person name="Barry K.W."/>
            <person name="Cichocki N."/>
            <person name="Veneault-Fourrey C."/>
            <person name="LaButti K."/>
            <person name="Lindquist E.A."/>
            <person name="Lipzen A."/>
            <person name="Lundell T."/>
            <person name="Morin E."/>
            <person name="Murat C."/>
            <person name="Riley R."/>
            <person name="Ohm R."/>
            <person name="Sun H."/>
            <person name="Tunlid A."/>
            <person name="Henrissat B."/>
            <person name="Grigoriev I.V."/>
            <person name="Hibbett D.S."/>
            <person name="Martin F."/>
        </authorList>
    </citation>
    <scope>NUCLEOTIDE SEQUENCE [LARGE SCALE GENOMIC DNA]</scope>
    <source>
        <strain evidence="2">UH-Slu-Lm8-n1</strain>
    </source>
</reference>
<dbReference type="OrthoDB" id="3269221at2759"/>
<organism evidence="1 2">
    <name type="scientific">Suillus luteus UH-Slu-Lm8-n1</name>
    <dbReference type="NCBI Taxonomy" id="930992"/>
    <lineage>
        <taxon>Eukaryota</taxon>
        <taxon>Fungi</taxon>
        <taxon>Dikarya</taxon>
        <taxon>Basidiomycota</taxon>
        <taxon>Agaricomycotina</taxon>
        <taxon>Agaricomycetes</taxon>
        <taxon>Agaricomycetidae</taxon>
        <taxon>Boletales</taxon>
        <taxon>Suillineae</taxon>
        <taxon>Suillaceae</taxon>
        <taxon>Suillus</taxon>
    </lineage>
</organism>
<feature type="non-terminal residue" evidence="1">
    <location>
        <position position="387"/>
    </location>
</feature>
<dbReference type="EMBL" id="KN836150">
    <property type="protein sequence ID" value="KIK32676.1"/>
    <property type="molecule type" value="Genomic_DNA"/>
</dbReference>
<name>A0A0C9ZTM0_9AGAM</name>
<gene>
    <name evidence="1" type="ORF">CY34DRAFT_100945</name>
</gene>
<sequence>MAAHLQRTRAERAALTHAAASDSRNASADLVTSQLRGLTLTDNEPLVAPHALGRPEHPNPTPLVSIPALAEDLEQLTLSDPFVAQGPSVSTAGHCDVSQKHRNRRTVKALAVLHNIELHIHRCFQLLLAVNSDDVGRELPLLRGAVENVKRNADLVIAQKKAIMLKIDGLEAQFNSRKLPETDLRTAVEFDASIHYESPLNQYDEIAQVALFISVICKVVMGVSRQGCDFILGLVSVLLFLVFRRSDGSLSSSHQNVLKQIPITFDTALSKFNITEKTIAHAVCSSCHCTYSPHHADGSTVPIYPDHCTHRPTPEAECGESLLGHGCDGVLRPKKTFLYHDFKDYLAGLLSRADIEAAMDQACDDLQDSINSPHPPLMKHAFEAQFL</sequence>
<dbReference type="Proteomes" id="UP000054485">
    <property type="component" value="Unassembled WGS sequence"/>
</dbReference>
<keyword evidence="2" id="KW-1185">Reference proteome</keyword>
<reference evidence="1 2" key="1">
    <citation type="submission" date="2014-04" db="EMBL/GenBank/DDBJ databases">
        <authorList>
            <consortium name="DOE Joint Genome Institute"/>
            <person name="Kuo A."/>
            <person name="Ruytinx J."/>
            <person name="Rineau F."/>
            <person name="Colpaert J."/>
            <person name="Kohler A."/>
            <person name="Nagy L.G."/>
            <person name="Floudas D."/>
            <person name="Copeland A."/>
            <person name="Barry K.W."/>
            <person name="Cichocki N."/>
            <person name="Veneault-Fourrey C."/>
            <person name="LaButti K."/>
            <person name="Lindquist E.A."/>
            <person name="Lipzen A."/>
            <person name="Lundell T."/>
            <person name="Morin E."/>
            <person name="Murat C."/>
            <person name="Sun H."/>
            <person name="Tunlid A."/>
            <person name="Henrissat B."/>
            <person name="Grigoriev I.V."/>
            <person name="Hibbett D.S."/>
            <person name="Martin F."/>
            <person name="Nordberg H.P."/>
            <person name="Cantor M.N."/>
            <person name="Hua S.X."/>
        </authorList>
    </citation>
    <scope>NUCLEOTIDE SEQUENCE [LARGE SCALE GENOMIC DNA]</scope>
    <source>
        <strain evidence="1 2">UH-Slu-Lm8-n1</strain>
    </source>
</reference>